<proteinExistence type="predicted"/>
<reference evidence="1" key="1">
    <citation type="submission" date="2020-03" db="EMBL/GenBank/DDBJ databases">
        <title>The deep terrestrial virosphere.</title>
        <authorList>
            <person name="Holmfeldt K."/>
            <person name="Nilsson E."/>
            <person name="Simone D."/>
            <person name="Lopez-Fernandez M."/>
            <person name="Wu X."/>
            <person name="de Brujin I."/>
            <person name="Lundin D."/>
            <person name="Andersson A."/>
            <person name="Bertilsson S."/>
            <person name="Dopson M."/>
        </authorList>
    </citation>
    <scope>NUCLEOTIDE SEQUENCE</scope>
    <source>
        <strain evidence="1">MM415B01690</strain>
    </source>
</reference>
<sequence length="61" mass="7061">MALEYVEGEKEKDCCANCKFWKTNENPFHPKGYCKRNAPTKSGVAGFPETLRDNWCGEFKR</sequence>
<organism evidence="1">
    <name type="scientific">viral metagenome</name>
    <dbReference type="NCBI Taxonomy" id="1070528"/>
    <lineage>
        <taxon>unclassified sequences</taxon>
        <taxon>metagenomes</taxon>
        <taxon>organismal metagenomes</taxon>
    </lineage>
</organism>
<dbReference type="AlphaFoldDB" id="A0A6M3IJH4"/>
<gene>
    <name evidence="1" type="ORF">MM415B01690_0014</name>
</gene>
<dbReference type="EMBL" id="MT141259">
    <property type="protein sequence ID" value="QJA57197.1"/>
    <property type="molecule type" value="Genomic_DNA"/>
</dbReference>
<evidence type="ECO:0000313" key="1">
    <source>
        <dbReference type="EMBL" id="QJA57197.1"/>
    </source>
</evidence>
<accession>A0A6M3IJH4</accession>
<name>A0A6M3IJH4_9ZZZZ</name>
<evidence type="ECO:0008006" key="2">
    <source>
        <dbReference type="Google" id="ProtNLM"/>
    </source>
</evidence>
<protein>
    <recommendedName>
        <fullName evidence="2">High potential iron-sulfur proteins family profile domain-containing protein</fullName>
    </recommendedName>
</protein>